<dbReference type="RefSeq" id="WP_309921044.1">
    <property type="nucleotide sequence ID" value="NZ_JAYFUL010000050.1"/>
</dbReference>
<dbReference type="GO" id="GO:0016853">
    <property type="term" value="F:isomerase activity"/>
    <property type="evidence" value="ECO:0007669"/>
    <property type="project" value="UniProtKB-KW"/>
</dbReference>
<evidence type="ECO:0000259" key="6">
    <source>
        <dbReference type="PROSITE" id="PS51371"/>
    </source>
</evidence>
<comment type="caution">
    <text evidence="8">The sequence shown here is derived from an EMBL/GenBank/DDBJ whole genome shotgun (WGS) entry which is preliminary data.</text>
</comment>
<gene>
    <name evidence="8" type="ORF">VB264_21015</name>
</gene>
<accession>A0ABU5QT53</accession>
<dbReference type="InterPro" id="IPR004800">
    <property type="entry name" value="KdsD/KpsF-type"/>
</dbReference>
<dbReference type="PIRSF" id="PIRSF004692">
    <property type="entry name" value="KdsD_KpsF"/>
    <property type="match status" value="1"/>
</dbReference>
<feature type="domain" description="SIS" evidence="7">
    <location>
        <begin position="36"/>
        <end position="179"/>
    </location>
</feature>
<dbReference type="SMART" id="SM00116">
    <property type="entry name" value="CBS"/>
    <property type="match status" value="2"/>
</dbReference>
<protein>
    <submittedName>
        <fullName evidence="8">KpsF/GutQ family sugar-phosphate isomerase</fullName>
    </submittedName>
</protein>
<sequence length="322" mass="34565">MKLVKNIQSTAKKVLEEEANAILKIVASIDSSFESCVNHLLKAKGRLVITGIGKSAIIAQKIVATLNSTGTPALFMHAADAIHGDLGMIQTEDTVMCISKSGDTPEIKILIPLIKRTGVKLIAMVSNTSSYLGKNADFILHAYTEKEADILNLAPTTSTTVALALGDALAVCLLECRGFNSDDFAKYHPGGALGKRLYLKVSDIYPNHGLPLVSENASIKEAFLEISSKRLGATAVVNQDNDLLGIITDGDVRRMLNVHDNLVGLTAKDIMTAKPKSINADAFAVEALQLMQEKSITQLVVVENNKPIGFVHLHDLLKEGLV</sequence>
<dbReference type="CDD" id="cd04604">
    <property type="entry name" value="CBS_pair_SIS_assoc"/>
    <property type="match status" value="1"/>
</dbReference>
<dbReference type="CDD" id="cd05014">
    <property type="entry name" value="SIS_Kpsf"/>
    <property type="match status" value="1"/>
</dbReference>
<dbReference type="Gene3D" id="3.40.50.10490">
    <property type="entry name" value="Glucose-6-phosphate isomerase like protein, domain 1"/>
    <property type="match status" value="1"/>
</dbReference>
<dbReference type="EMBL" id="JAYFUL010000050">
    <property type="protein sequence ID" value="MEA5260293.1"/>
    <property type="molecule type" value="Genomic_DNA"/>
</dbReference>
<dbReference type="Proteomes" id="UP001304671">
    <property type="component" value="Unassembled WGS sequence"/>
</dbReference>
<dbReference type="PANTHER" id="PTHR42745">
    <property type="match status" value="1"/>
</dbReference>
<dbReference type="Gene3D" id="3.10.580.10">
    <property type="entry name" value="CBS-domain"/>
    <property type="match status" value="1"/>
</dbReference>
<evidence type="ECO:0000256" key="4">
    <source>
        <dbReference type="PIRNR" id="PIRNR004692"/>
    </source>
</evidence>
<keyword evidence="9" id="KW-1185">Reference proteome</keyword>
<evidence type="ECO:0000313" key="8">
    <source>
        <dbReference type="EMBL" id="MEA5260293.1"/>
    </source>
</evidence>
<dbReference type="PROSITE" id="PS51464">
    <property type="entry name" value="SIS"/>
    <property type="match status" value="1"/>
</dbReference>
<dbReference type="PROSITE" id="PS51371">
    <property type="entry name" value="CBS"/>
    <property type="match status" value="2"/>
</dbReference>
<dbReference type="SUPFAM" id="SSF53697">
    <property type="entry name" value="SIS domain"/>
    <property type="match status" value="1"/>
</dbReference>
<evidence type="ECO:0000313" key="9">
    <source>
        <dbReference type="Proteomes" id="UP001304671"/>
    </source>
</evidence>
<organism evidence="8 9">
    <name type="scientific">Arcicella aquatica</name>
    <dbReference type="NCBI Taxonomy" id="217141"/>
    <lineage>
        <taxon>Bacteria</taxon>
        <taxon>Pseudomonadati</taxon>
        <taxon>Bacteroidota</taxon>
        <taxon>Cytophagia</taxon>
        <taxon>Cytophagales</taxon>
        <taxon>Flectobacillaceae</taxon>
        <taxon>Arcicella</taxon>
    </lineage>
</organism>
<name>A0ABU5QT53_9BACT</name>
<keyword evidence="8" id="KW-0413">Isomerase</keyword>
<dbReference type="InterPro" id="IPR050986">
    <property type="entry name" value="GutQ/KpsF_isomerases"/>
</dbReference>
<reference evidence="8 9" key="1">
    <citation type="submission" date="2023-12" db="EMBL/GenBank/DDBJ databases">
        <title>Novel species of the genus Arcicella isolated from rivers.</title>
        <authorList>
            <person name="Lu H."/>
        </authorList>
    </citation>
    <scope>NUCLEOTIDE SEQUENCE [LARGE SCALE GENOMIC DNA]</scope>
    <source>
        <strain evidence="8 9">LMG 21963</strain>
    </source>
</reference>
<dbReference type="InterPro" id="IPR046342">
    <property type="entry name" value="CBS_dom_sf"/>
</dbReference>
<dbReference type="Pfam" id="PF01380">
    <property type="entry name" value="SIS"/>
    <property type="match status" value="1"/>
</dbReference>
<evidence type="ECO:0000256" key="5">
    <source>
        <dbReference type="PROSITE-ProRule" id="PRU00703"/>
    </source>
</evidence>
<proteinExistence type="inferred from homology"/>
<dbReference type="NCBIfam" id="TIGR00393">
    <property type="entry name" value="kpsF"/>
    <property type="match status" value="1"/>
</dbReference>
<keyword evidence="3 5" id="KW-0129">CBS domain</keyword>
<comment type="similarity">
    <text evidence="1 4">Belongs to the SIS family. GutQ/KpsF subfamily.</text>
</comment>
<keyword evidence="2" id="KW-0677">Repeat</keyword>
<dbReference type="InterPro" id="IPR046348">
    <property type="entry name" value="SIS_dom_sf"/>
</dbReference>
<dbReference type="PANTHER" id="PTHR42745:SF1">
    <property type="entry name" value="ARABINOSE 5-PHOSPHATE ISOMERASE KDSD"/>
    <property type="match status" value="1"/>
</dbReference>
<evidence type="ECO:0000256" key="1">
    <source>
        <dbReference type="ARBA" id="ARBA00008165"/>
    </source>
</evidence>
<feature type="domain" description="CBS" evidence="6">
    <location>
        <begin position="206"/>
        <end position="263"/>
    </location>
</feature>
<evidence type="ECO:0000256" key="3">
    <source>
        <dbReference type="ARBA" id="ARBA00023122"/>
    </source>
</evidence>
<evidence type="ECO:0000256" key="2">
    <source>
        <dbReference type="ARBA" id="ARBA00022737"/>
    </source>
</evidence>
<dbReference type="InterPro" id="IPR001347">
    <property type="entry name" value="SIS_dom"/>
</dbReference>
<feature type="domain" description="CBS" evidence="6">
    <location>
        <begin position="271"/>
        <end position="322"/>
    </location>
</feature>
<dbReference type="InterPro" id="IPR000644">
    <property type="entry name" value="CBS_dom"/>
</dbReference>
<dbReference type="Pfam" id="PF00571">
    <property type="entry name" value="CBS"/>
    <property type="match status" value="2"/>
</dbReference>
<dbReference type="InterPro" id="IPR035474">
    <property type="entry name" value="SIS_Kpsf"/>
</dbReference>
<evidence type="ECO:0000259" key="7">
    <source>
        <dbReference type="PROSITE" id="PS51464"/>
    </source>
</evidence>